<sequence length="93" mass="11453">MECSLFYFFFNFYNLSNDNIYKLIPKYYILILNKYINILKLMENNINSYLKPKIVMDNNDTIEQSGIQEIYKRYNNYNDYNNKNPTDEYQIKK</sequence>
<evidence type="ECO:0000313" key="1">
    <source>
        <dbReference type="EMBL" id="QHT76970.1"/>
    </source>
</evidence>
<protein>
    <submittedName>
        <fullName evidence="1">Uncharacterized protein</fullName>
    </submittedName>
</protein>
<proteinExistence type="predicted"/>
<dbReference type="EMBL" id="MN739910">
    <property type="protein sequence ID" value="QHT76970.1"/>
    <property type="molecule type" value="Genomic_DNA"/>
</dbReference>
<accession>A0A6C0H9D3</accession>
<name>A0A6C0H9D3_9ZZZZ</name>
<dbReference type="AlphaFoldDB" id="A0A6C0H9D3"/>
<reference evidence="1" key="1">
    <citation type="journal article" date="2020" name="Nature">
        <title>Giant virus diversity and host interactions through global metagenomics.</title>
        <authorList>
            <person name="Schulz F."/>
            <person name="Roux S."/>
            <person name="Paez-Espino D."/>
            <person name="Jungbluth S."/>
            <person name="Walsh D.A."/>
            <person name="Denef V.J."/>
            <person name="McMahon K.D."/>
            <person name="Konstantinidis K.T."/>
            <person name="Eloe-Fadrosh E.A."/>
            <person name="Kyrpides N.C."/>
            <person name="Woyke T."/>
        </authorList>
    </citation>
    <scope>NUCLEOTIDE SEQUENCE</scope>
    <source>
        <strain evidence="1">GVMAG-M-3300023179-82</strain>
    </source>
</reference>
<organism evidence="1">
    <name type="scientific">viral metagenome</name>
    <dbReference type="NCBI Taxonomy" id="1070528"/>
    <lineage>
        <taxon>unclassified sequences</taxon>
        <taxon>metagenomes</taxon>
        <taxon>organismal metagenomes</taxon>
    </lineage>
</organism>